<evidence type="ECO:0000313" key="2">
    <source>
        <dbReference type="Proteomes" id="UP000664052"/>
    </source>
</evidence>
<dbReference type="EMBL" id="JAFIMU010000006">
    <property type="protein sequence ID" value="MBN8228014.1"/>
    <property type="molecule type" value="Genomic_DNA"/>
</dbReference>
<evidence type="ECO:0000313" key="1">
    <source>
        <dbReference type="EMBL" id="MBN8228014.1"/>
    </source>
</evidence>
<protein>
    <recommendedName>
        <fullName evidence="3">Type 4 fimbrial biogenesis protein PilX N-terminal domain-containing protein</fullName>
    </recommendedName>
</protein>
<accession>A0ABS3D8N2</accession>
<name>A0ABS3D8N2_9BACT</name>
<proteinExistence type="predicted"/>
<sequence>MGITLALTVTVALTVSAVTREATIQGDLRRQKEAFFAAEAGLAEGRETMRLLLGDSETYNTALAALGPPVSEPGLGSATQPWYEVLPAPASSDGWNTYPLTLEDLSVAERSSATGELYADYPRQANVRYRVFVHDDADDADFTEDTNRRVWLVAVGEVLGSSGRPTRSVVQALITNDNALRLTGPGCVNRGCGPSNTFNNTLDRQAPSPQTVRFF</sequence>
<reference evidence="1 2" key="1">
    <citation type="submission" date="2021-02" db="EMBL/GenBank/DDBJ databases">
        <title>De Novo genome assembly of isolated myxobacteria.</title>
        <authorList>
            <person name="Stevens D.C."/>
        </authorList>
    </citation>
    <scope>NUCLEOTIDE SEQUENCE [LARGE SCALE GENOMIC DNA]</scope>
    <source>
        <strain evidence="1 2">ATCC 29039</strain>
    </source>
</reference>
<organism evidence="1 2">
    <name type="scientific">Corallococcus macrosporus</name>
    <dbReference type="NCBI Taxonomy" id="35"/>
    <lineage>
        <taxon>Bacteria</taxon>
        <taxon>Pseudomonadati</taxon>
        <taxon>Myxococcota</taxon>
        <taxon>Myxococcia</taxon>
        <taxon>Myxococcales</taxon>
        <taxon>Cystobacterineae</taxon>
        <taxon>Myxococcaceae</taxon>
        <taxon>Corallococcus</taxon>
    </lineage>
</organism>
<keyword evidence="2" id="KW-1185">Reference proteome</keyword>
<dbReference type="Proteomes" id="UP000664052">
    <property type="component" value="Unassembled WGS sequence"/>
</dbReference>
<comment type="caution">
    <text evidence="1">The sequence shown here is derived from an EMBL/GenBank/DDBJ whole genome shotgun (WGS) entry which is preliminary data.</text>
</comment>
<gene>
    <name evidence="1" type="ORF">JYK02_10895</name>
</gene>
<evidence type="ECO:0008006" key="3">
    <source>
        <dbReference type="Google" id="ProtNLM"/>
    </source>
</evidence>